<reference evidence="2 3" key="1">
    <citation type="submission" date="2019-06" db="EMBL/GenBank/DDBJ databases">
        <title>Sorghum-associated microbial communities from plants grown in Nebraska, USA.</title>
        <authorList>
            <person name="Schachtman D."/>
        </authorList>
    </citation>
    <scope>NUCLEOTIDE SEQUENCE [LARGE SCALE GENOMIC DNA]</scope>
    <source>
        <strain evidence="2 3">110</strain>
    </source>
</reference>
<evidence type="ECO:0000313" key="2">
    <source>
        <dbReference type="EMBL" id="TQM21737.1"/>
    </source>
</evidence>
<organism evidence="2 3">
    <name type="scientific">Chryseobacterium aquifrigidense</name>
    <dbReference type="NCBI Taxonomy" id="558021"/>
    <lineage>
        <taxon>Bacteria</taxon>
        <taxon>Pseudomonadati</taxon>
        <taxon>Bacteroidota</taxon>
        <taxon>Flavobacteriia</taxon>
        <taxon>Flavobacteriales</taxon>
        <taxon>Weeksellaceae</taxon>
        <taxon>Chryseobacterium group</taxon>
        <taxon>Chryseobacterium</taxon>
    </lineage>
</organism>
<proteinExistence type="predicted"/>
<dbReference type="AlphaFoldDB" id="A0A543EJG7"/>
<dbReference type="PROSITE" id="PS51257">
    <property type="entry name" value="PROKAR_LIPOPROTEIN"/>
    <property type="match status" value="1"/>
</dbReference>
<feature type="region of interest" description="Disordered" evidence="1">
    <location>
        <begin position="30"/>
        <end position="77"/>
    </location>
</feature>
<dbReference type="EMBL" id="VFPD01000001">
    <property type="protein sequence ID" value="TQM21737.1"/>
    <property type="molecule type" value="Genomic_DNA"/>
</dbReference>
<gene>
    <name evidence="2" type="ORF">FB551_1431</name>
</gene>
<comment type="caution">
    <text evidence="2">The sequence shown here is derived from an EMBL/GenBank/DDBJ whole genome shotgun (WGS) entry which is preliminary data.</text>
</comment>
<sequence length="77" mass="8848">MKKYIPHIILTIAVSIATLSCRQNDMIDEPESQIIRNPENSTYFSQKTQDTTRTEIHPASDPPIKDTHDWRINGNNP</sequence>
<evidence type="ECO:0000256" key="1">
    <source>
        <dbReference type="SAM" id="MobiDB-lite"/>
    </source>
</evidence>
<dbReference type="RefSeq" id="WP_142016323.1">
    <property type="nucleotide sequence ID" value="NZ_VFPD01000001.1"/>
</dbReference>
<name>A0A543EJG7_9FLAO</name>
<keyword evidence="3" id="KW-1185">Reference proteome</keyword>
<accession>A0A543EJG7</accession>
<feature type="compositionally biased region" description="Polar residues" evidence="1">
    <location>
        <begin position="34"/>
        <end position="49"/>
    </location>
</feature>
<dbReference type="Proteomes" id="UP000316437">
    <property type="component" value="Unassembled WGS sequence"/>
</dbReference>
<evidence type="ECO:0000313" key="3">
    <source>
        <dbReference type="Proteomes" id="UP000316437"/>
    </source>
</evidence>
<feature type="compositionally biased region" description="Basic and acidic residues" evidence="1">
    <location>
        <begin position="50"/>
        <end position="71"/>
    </location>
</feature>
<protein>
    <submittedName>
        <fullName evidence="2">Uncharacterized protein</fullName>
    </submittedName>
</protein>